<feature type="transmembrane region" description="Helical" evidence="1">
    <location>
        <begin position="101"/>
        <end position="118"/>
    </location>
</feature>
<reference evidence="2" key="3">
    <citation type="submission" date="2015-02" db="UniProtKB">
        <authorList>
            <consortium name="EnsemblProtists"/>
        </authorList>
    </citation>
    <scope>IDENTIFICATION</scope>
    <source>
        <strain evidence="2">DAOM BR144</strain>
    </source>
</reference>
<dbReference type="VEuPathDB" id="FungiDB:PYU1_G003494"/>
<dbReference type="InParanoid" id="K3WEW3"/>
<proteinExistence type="predicted"/>
<dbReference type="EnsemblProtists" id="PYU1_T003504">
    <property type="protein sequence ID" value="PYU1_T003504"/>
    <property type="gene ID" value="PYU1_G003494"/>
</dbReference>
<keyword evidence="3" id="KW-1185">Reference proteome</keyword>
<feature type="transmembrane region" description="Helical" evidence="1">
    <location>
        <begin position="67"/>
        <end position="89"/>
    </location>
</feature>
<accession>K3WEW3</accession>
<reference evidence="3" key="2">
    <citation type="submission" date="2010-04" db="EMBL/GenBank/DDBJ databases">
        <authorList>
            <person name="Buell R."/>
            <person name="Hamilton J."/>
            <person name="Hostetler J."/>
        </authorList>
    </citation>
    <scope>NUCLEOTIDE SEQUENCE [LARGE SCALE GENOMIC DNA]</scope>
    <source>
        <strain evidence="3">DAOM:BR144</strain>
    </source>
</reference>
<sequence>MLATPIPCLAVIAADAIALEPPDKGLAHSSGRWVRGLFTKIICSHSLVSFFNLHVPGLDLTVREHLLITLLASFVAAAASIGLVCAIGFPMPFSLAVSTTPWITGTFIFGWLMRGRLIRENAAIRKQVRMVLNVFIAQVMMAVVYPTFNTVFHTLTASAETKLVLVLPVVRLIYRNLLCRLLHEHDDIVPVAVIFNVELFNALFMSCSMRPLTSINMSL</sequence>
<evidence type="ECO:0000313" key="2">
    <source>
        <dbReference type="EnsemblProtists" id="PYU1_T003504"/>
    </source>
</evidence>
<keyword evidence="1" id="KW-0472">Membrane</keyword>
<dbReference type="HOGENOM" id="CLU_014711_0_2_1"/>
<dbReference type="eggNOG" id="ENOG502SJHS">
    <property type="taxonomic scope" value="Eukaryota"/>
</dbReference>
<protein>
    <submittedName>
        <fullName evidence="2">Uncharacterized protein</fullName>
    </submittedName>
</protein>
<feature type="transmembrane region" description="Helical" evidence="1">
    <location>
        <begin position="130"/>
        <end position="148"/>
    </location>
</feature>
<keyword evidence="1" id="KW-1133">Transmembrane helix</keyword>
<name>K3WEW3_GLOUD</name>
<reference evidence="3" key="1">
    <citation type="journal article" date="2010" name="Genome Biol.">
        <title>Genome sequence of the necrotrophic plant pathogen Pythium ultimum reveals original pathogenicity mechanisms and effector repertoire.</title>
        <authorList>
            <person name="Levesque C.A."/>
            <person name="Brouwer H."/>
            <person name="Cano L."/>
            <person name="Hamilton J.P."/>
            <person name="Holt C."/>
            <person name="Huitema E."/>
            <person name="Raffaele S."/>
            <person name="Robideau G.P."/>
            <person name="Thines M."/>
            <person name="Win J."/>
            <person name="Zerillo M.M."/>
            <person name="Beakes G.W."/>
            <person name="Boore J.L."/>
            <person name="Busam D."/>
            <person name="Dumas B."/>
            <person name="Ferriera S."/>
            <person name="Fuerstenberg S.I."/>
            <person name="Gachon C.M."/>
            <person name="Gaulin E."/>
            <person name="Govers F."/>
            <person name="Grenville-Briggs L."/>
            <person name="Horner N."/>
            <person name="Hostetler J."/>
            <person name="Jiang R.H."/>
            <person name="Johnson J."/>
            <person name="Krajaejun T."/>
            <person name="Lin H."/>
            <person name="Meijer H.J."/>
            <person name="Moore B."/>
            <person name="Morris P."/>
            <person name="Phuntmart V."/>
            <person name="Puiu D."/>
            <person name="Shetty J."/>
            <person name="Stajich J.E."/>
            <person name="Tripathy S."/>
            <person name="Wawra S."/>
            <person name="van West P."/>
            <person name="Whitty B.R."/>
            <person name="Coutinho P.M."/>
            <person name="Henrissat B."/>
            <person name="Martin F."/>
            <person name="Thomas P.D."/>
            <person name="Tyler B.M."/>
            <person name="De Vries R.P."/>
            <person name="Kamoun S."/>
            <person name="Yandell M."/>
            <person name="Tisserat N."/>
            <person name="Buell C.R."/>
        </authorList>
    </citation>
    <scope>NUCLEOTIDE SEQUENCE</scope>
    <source>
        <strain evidence="3">DAOM:BR144</strain>
    </source>
</reference>
<organism evidence="2 3">
    <name type="scientific">Globisporangium ultimum (strain ATCC 200006 / CBS 805.95 / DAOM BR144)</name>
    <name type="common">Pythium ultimum</name>
    <dbReference type="NCBI Taxonomy" id="431595"/>
    <lineage>
        <taxon>Eukaryota</taxon>
        <taxon>Sar</taxon>
        <taxon>Stramenopiles</taxon>
        <taxon>Oomycota</taxon>
        <taxon>Peronosporomycetes</taxon>
        <taxon>Pythiales</taxon>
        <taxon>Pythiaceae</taxon>
        <taxon>Globisporangium</taxon>
    </lineage>
</organism>
<dbReference type="AlphaFoldDB" id="K3WEW3"/>
<evidence type="ECO:0000256" key="1">
    <source>
        <dbReference type="SAM" id="Phobius"/>
    </source>
</evidence>
<keyword evidence="1" id="KW-0812">Transmembrane</keyword>
<dbReference type="Proteomes" id="UP000019132">
    <property type="component" value="Unassembled WGS sequence"/>
</dbReference>
<feature type="transmembrane region" description="Helical" evidence="1">
    <location>
        <begin position="34"/>
        <end position="55"/>
    </location>
</feature>
<dbReference type="EMBL" id="GL376603">
    <property type="status" value="NOT_ANNOTATED_CDS"/>
    <property type="molecule type" value="Genomic_DNA"/>
</dbReference>
<evidence type="ECO:0000313" key="3">
    <source>
        <dbReference type="Proteomes" id="UP000019132"/>
    </source>
</evidence>